<dbReference type="SMART" id="SM00530">
    <property type="entry name" value="HTH_XRE"/>
    <property type="match status" value="1"/>
</dbReference>
<dbReference type="EMBL" id="JAUFPN010000299">
    <property type="protein sequence ID" value="MDN3568672.1"/>
    <property type="molecule type" value="Genomic_DNA"/>
</dbReference>
<organism evidence="2 3">
    <name type="scientific">Paeniroseomonas aquatica</name>
    <dbReference type="NCBI Taxonomy" id="373043"/>
    <lineage>
        <taxon>Bacteria</taxon>
        <taxon>Pseudomonadati</taxon>
        <taxon>Pseudomonadota</taxon>
        <taxon>Alphaproteobacteria</taxon>
        <taxon>Acetobacterales</taxon>
        <taxon>Acetobacteraceae</taxon>
        <taxon>Paeniroseomonas</taxon>
    </lineage>
</organism>
<dbReference type="Proteomes" id="UP001529369">
    <property type="component" value="Unassembled WGS sequence"/>
</dbReference>
<accession>A0ABT8AFS9</accession>
<keyword evidence="3" id="KW-1185">Reference proteome</keyword>
<reference evidence="3" key="1">
    <citation type="journal article" date="2019" name="Int. J. Syst. Evol. Microbiol.">
        <title>The Global Catalogue of Microorganisms (GCM) 10K type strain sequencing project: providing services to taxonomists for standard genome sequencing and annotation.</title>
        <authorList>
            <consortium name="The Broad Institute Genomics Platform"/>
            <consortium name="The Broad Institute Genome Sequencing Center for Infectious Disease"/>
            <person name="Wu L."/>
            <person name="Ma J."/>
        </authorList>
    </citation>
    <scope>NUCLEOTIDE SEQUENCE [LARGE SCALE GENOMIC DNA]</scope>
    <source>
        <strain evidence="3">CECT 7131</strain>
    </source>
</reference>
<dbReference type="RefSeq" id="WP_290320782.1">
    <property type="nucleotide sequence ID" value="NZ_JAUFPN010000299.1"/>
</dbReference>
<dbReference type="Gene3D" id="1.10.260.40">
    <property type="entry name" value="lambda repressor-like DNA-binding domains"/>
    <property type="match status" value="1"/>
</dbReference>
<proteinExistence type="predicted"/>
<dbReference type="CDD" id="cd00093">
    <property type="entry name" value="HTH_XRE"/>
    <property type="match status" value="1"/>
</dbReference>
<gene>
    <name evidence="2" type="ORF">QWZ14_30220</name>
</gene>
<dbReference type="SUPFAM" id="SSF47413">
    <property type="entry name" value="lambda repressor-like DNA-binding domains"/>
    <property type="match status" value="1"/>
</dbReference>
<name>A0ABT8AFS9_9PROT</name>
<dbReference type="InterPro" id="IPR001387">
    <property type="entry name" value="Cro/C1-type_HTH"/>
</dbReference>
<evidence type="ECO:0000259" key="1">
    <source>
        <dbReference type="PROSITE" id="PS50943"/>
    </source>
</evidence>
<comment type="caution">
    <text evidence="2">The sequence shown here is derived from an EMBL/GenBank/DDBJ whole genome shotgun (WGS) entry which is preliminary data.</text>
</comment>
<dbReference type="Pfam" id="PF01381">
    <property type="entry name" value="HTH_3"/>
    <property type="match status" value="1"/>
</dbReference>
<feature type="domain" description="HTH cro/C1-type" evidence="1">
    <location>
        <begin position="30"/>
        <end position="84"/>
    </location>
</feature>
<evidence type="ECO:0000313" key="2">
    <source>
        <dbReference type="EMBL" id="MDN3568672.1"/>
    </source>
</evidence>
<evidence type="ECO:0000313" key="3">
    <source>
        <dbReference type="Proteomes" id="UP001529369"/>
    </source>
</evidence>
<sequence>MQKKLNAIDNDNQLRVSRMAEMDRHIGNRIRTRRILMGLSQQQLSRKTGVTYQQMHKYEYGYNRISAGRLFTISQALEIDLAWFFADMQQEEKHDSMPHQRMALELTRNFALIDSEKHLEALLQMARAMAGTQEETPVK</sequence>
<protein>
    <submittedName>
        <fullName evidence="2">Helix-turn-helix transcriptional regulator</fullName>
    </submittedName>
</protein>
<dbReference type="PROSITE" id="PS50943">
    <property type="entry name" value="HTH_CROC1"/>
    <property type="match status" value="1"/>
</dbReference>
<dbReference type="InterPro" id="IPR010982">
    <property type="entry name" value="Lambda_DNA-bd_dom_sf"/>
</dbReference>